<dbReference type="PANTHER" id="PTHR33406:SF13">
    <property type="entry name" value="MEMBRANE PROTEIN YDFJ"/>
    <property type="match status" value="1"/>
</dbReference>
<dbReference type="InterPro" id="IPR000731">
    <property type="entry name" value="SSD"/>
</dbReference>
<dbReference type="STRING" id="526227.Mesil_1105"/>
<feature type="transmembrane region" description="Helical" evidence="6">
    <location>
        <begin position="277"/>
        <end position="297"/>
    </location>
</feature>
<feature type="transmembrane region" description="Helical" evidence="6">
    <location>
        <begin position="236"/>
        <end position="256"/>
    </location>
</feature>
<keyword evidence="5 6" id="KW-0472">Membrane</keyword>
<feature type="transmembrane region" description="Helical" evidence="6">
    <location>
        <begin position="182"/>
        <end position="201"/>
    </location>
</feature>
<dbReference type="AlphaFoldDB" id="D7BD92"/>
<dbReference type="EMBL" id="CP002042">
    <property type="protein sequence ID" value="ADH63010.1"/>
    <property type="molecule type" value="Genomic_DNA"/>
</dbReference>
<evidence type="ECO:0000256" key="2">
    <source>
        <dbReference type="ARBA" id="ARBA00022475"/>
    </source>
</evidence>
<dbReference type="HOGENOM" id="CLU_005108_5_2_0"/>
<feature type="transmembrane region" description="Helical" evidence="6">
    <location>
        <begin position="690"/>
        <end position="715"/>
    </location>
</feature>
<evidence type="ECO:0000256" key="4">
    <source>
        <dbReference type="ARBA" id="ARBA00022989"/>
    </source>
</evidence>
<dbReference type="Pfam" id="PF03176">
    <property type="entry name" value="MMPL"/>
    <property type="match status" value="2"/>
</dbReference>
<dbReference type="RefSeq" id="WP_013157590.1">
    <property type="nucleotide sequence ID" value="NC_014212.1"/>
</dbReference>
<dbReference type="KEGG" id="msv:Mesil_1105"/>
<feature type="transmembrane region" description="Helical" evidence="6">
    <location>
        <begin position="368"/>
        <end position="386"/>
    </location>
</feature>
<comment type="subcellular location">
    <subcellularLocation>
        <location evidence="1">Cell membrane</location>
        <topology evidence="1">Multi-pass membrane protein</topology>
    </subcellularLocation>
</comment>
<dbReference type="Proteomes" id="UP000001916">
    <property type="component" value="Chromosome"/>
</dbReference>
<keyword evidence="3 6" id="KW-0812">Transmembrane</keyword>
<feature type="transmembrane region" description="Helical" evidence="6">
    <location>
        <begin position="575"/>
        <end position="594"/>
    </location>
</feature>
<evidence type="ECO:0000313" key="9">
    <source>
        <dbReference type="Proteomes" id="UP000001916"/>
    </source>
</evidence>
<dbReference type="GO" id="GO:0005886">
    <property type="term" value="C:plasma membrane"/>
    <property type="evidence" value="ECO:0007669"/>
    <property type="project" value="UniProtKB-SubCell"/>
</dbReference>
<dbReference type="OrthoDB" id="7051771at2"/>
<dbReference type="InterPro" id="IPR004869">
    <property type="entry name" value="MMPL_dom"/>
</dbReference>
<feature type="transmembrane region" description="Helical" evidence="6">
    <location>
        <begin position="549"/>
        <end position="568"/>
    </location>
</feature>
<evidence type="ECO:0000256" key="1">
    <source>
        <dbReference type="ARBA" id="ARBA00004651"/>
    </source>
</evidence>
<dbReference type="PROSITE" id="PS50156">
    <property type="entry name" value="SSD"/>
    <property type="match status" value="1"/>
</dbReference>
<evidence type="ECO:0000313" key="8">
    <source>
        <dbReference type="EMBL" id="ADH63010.1"/>
    </source>
</evidence>
<keyword evidence="2" id="KW-1003">Cell membrane</keyword>
<protein>
    <recommendedName>
        <fullName evidence="7">SSD domain-containing protein</fullName>
    </recommendedName>
</protein>
<dbReference type="SUPFAM" id="SSF82866">
    <property type="entry name" value="Multidrug efflux transporter AcrB transmembrane domain"/>
    <property type="match status" value="2"/>
</dbReference>
<gene>
    <name evidence="8" type="ordered locus">Mesil_1105</name>
</gene>
<feature type="transmembrane region" description="Helical" evidence="6">
    <location>
        <begin position="309"/>
        <end position="332"/>
    </location>
</feature>
<feature type="domain" description="SSD" evidence="7">
    <location>
        <begin position="199"/>
        <end position="331"/>
    </location>
</feature>
<feature type="transmembrane region" description="Helical" evidence="6">
    <location>
        <begin position="655"/>
        <end position="678"/>
    </location>
</feature>
<name>D7BD92_ALLS1</name>
<keyword evidence="4 6" id="KW-1133">Transmembrane helix</keyword>
<proteinExistence type="predicted"/>
<accession>D7BD92</accession>
<sequence>MFPFLAHLNATRSRWVLLAWFALSLGSLPLAALAPGRLGANTSAVRGSESQQVVRILNQAFGLESVDRIVVVSESALPPTDPRFLHAYSTLAERLKKLDGVRTLTRFDAESPLKLWGKVNGQYVTATILETRLTRAEEVVGAIRREVRSVRLPQSQFYVTGSTAVTQDFLHRLEADATRSEVTALPLTGLVLVLAFGALVAAGIPLVVGVLSITLTLALVWGLTHLFPVASLARSVVTLLCLGAGIDYALLMVNRFREELAQGLSARDAAAITTRTAGRSVAFSGLTVGIAMGALLVPDLAFARSMGLGGVLAVAVTVLSSITLVPSLLALLGERVNSPKRLQFRLTASGRASAFWGRWGERVMERPWTFTALGGVFLLGLAWPAMSMRLGYTGAFGLSPEVESRKGLELVRPLELGGSLDAFEIILDLGQGGFDAEARNNWRKLDRALSHWPEVRLVVSPFLTVRRDQSGGGLGDLVSLTQRSISQDRRYLRLTVIPQEHVRPEAIRSWETRLREAAHQAGFQKVLLGGAPIGSQEFTDALVGAMPRAIGLVYVATFVLLGVMFRSLVIPLKSIVMNSLTVGAAYGVITLIFQKGFLASFLGVPQDVGVIDSSLPLILFAVIFGLSMDYEIFLLSRVQEGHLKGLDTRPAVKAALERTASVITSAALIMVIVFLAFVQGDVVANKTIGLGLAVAVILDASLVRLVLVPAVLVLAGQWNWWLPGWLKNWMPRVSLER</sequence>
<evidence type="ECO:0000256" key="3">
    <source>
        <dbReference type="ARBA" id="ARBA00022692"/>
    </source>
</evidence>
<reference evidence="8 9" key="1">
    <citation type="journal article" date="2010" name="Stand. Genomic Sci.">
        <title>Complete genome sequence of Meiothermus silvanus type strain (VI-R2).</title>
        <authorList>
            <person name="Sikorski J."/>
            <person name="Tindall B.J."/>
            <person name="Lowry S."/>
            <person name="Lucas S."/>
            <person name="Nolan M."/>
            <person name="Copeland A."/>
            <person name="Glavina Del Rio T."/>
            <person name="Tice H."/>
            <person name="Cheng J.F."/>
            <person name="Han C."/>
            <person name="Pitluck S."/>
            <person name="Liolios K."/>
            <person name="Ivanova N."/>
            <person name="Mavromatis K."/>
            <person name="Mikhailova N."/>
            <person name="Pati A."/>
            <person name="Goodwin L."/>
            <person name="Chen A."/>
            <person name="Palaniappan K."/>
            <person name="Land M."/>
            <person name="Hauser L."/>
            <person name="Chang Y.J."/>
            <person name="Jeffries C.D."/>
            <person name="Rohde M."/>
            <person name="Goker M."/>
            <person name="Woyke T."/>
            <person name="Bristow J."/>
            <person name="Eisen J.A."/>
            <person name="Markowitz V."/>
            <person name="Hugenholtz P."/>
            <person name="Kyrpides N.C."/>
            <person name="Klenk H.P."/>
            <person name="Lapidus A."/>
        </authorList>
    </citation>
    <scope>NUCLEOTIDE SEQUENCE [LARGE SCALE GENOMIC DNA]</scope>
    <source>
        <strain evidence="9">ATCC 700542 / DSM 9946 / VI-R2</strain>
    </source>
</reference>
<keyword evidence="9" id="KW-1185">Reference proteome</keyword>
<dbReference type="PANTHER" id="PTHR33406">
    <property type="entry name" value="MEMBRANE PROTEIN MJ1562-RELATED"/>
    <property type="match status" value="1"/>
</dbReference>
<evidence type="ECO:0000256" key="5">
    <source>
        <dbReference type="ARBA" id="ARBA00023136"/>
    </source>
</evidence>
<dbReference type="Gene3D" id="1.20.1640.10">
    <property type="entry name" value="Multidrug efflux transporter AcrB transmembrane domain"/>
    <property type="match status" value="2"/>
</dbReference>
<organism evidence="8 9">
    <name type="scientific">Allomeiothermus silvanus (strain ATCC 700542 / DSM 9946 / NBRC 106475 / NCIMB 13440 / VI-R2)</name>
    <name type="common">Thermus silvanus</name>
    <dbReference type="NCBI Taxonomy" id="526227"/>
    <lineage>
        <taxon>Bacteria</taxon>
        <taxon>Thermotogati</taxon>
        <taxon>Deinococcota</taxon>
        <taxon>Deinococci</taxon>
        <taxon>Thermales</taxon>
        <taxon>Thermaceae</taxon>
        <taxon>Allomeiothermus</taxon>
    </lineage>
</organism>
<dbReference type="InterPro" id="IPR050545">
    <property type="entry name" value="Mycobact_MmpL"/>
</dbReference>
<evidence type="ECO:0000259" key="7">
    <source>
        <dbReference type="PROSITE" id="PS50156"/>
    </source>
</evidence>
<feature type="transmembrane region" description="Helical" evidence="6">
    <location>
        <begin position="614"/>
        <end position="635"/>
    </location>
</feature>
<evidence type="ECO:0000256" key="6">
    <source>
        <dbReference type="SAM" id="Phobius"/>
    </source>
</evidence>
<dbReference type="eggNOG" id="COG2409">
    <property type="taxonomic scope" value="Bacteria"/>
</dbReference>